<dbReference type="InterPro" id="IPR012349">
    <property type="entry name" value="Split_barrel_FMN-bd"/>
</dbReference>
<dbReference type="Proteomes" id="UP000243528">
    <property type="component" value="Unassembled WGS sequence"/>
</dbReference>
<dbReference type="Pfam" id="PF01243">
    <property type="entry name" value="PNPOx_N"/>
    <property type="match status" value="1"/>
</dbReference>
<dbReference type="NCBIfam" id="TIGR03667">
    <property type="entry name" value="Rv3369"/>
    <property type="match status" value="1"/>
</dbReference>
<gene>
    <name evidence="3" type="ORF">CLV30_103184</name>
</gene>
<evidence type="ECO:0000259" key="2">
    <source>
        <dbReference type="Pfam" id="PF01243"/>
    </source>
</evidence>
<evidence type="ECO:0000313" key="4">
    <source>
        <dbReference type="Proteomes" id="UP000243528"/>
    </source>
</evidence>
<dbReference type="Gene3D" id="2.30.110.10">
    <property type="entry name" value="Electron Transport, Fmn-binding Protein, Chain A"/>
    <property type="match status" value="1"/>
</dbReference>
<proteinExistence type="predicted"/>
<evidence type="ECO:0000313" key="3">
    <source>
        <dbReference type="EMBL" id="PSL06029.1"/>
    </source>
</evidence>
<evidence type="ECO:0000256" key="1">
    <source>
        <dbReference type="ARBA" id="ARBA00023002"/>
    </source>
</evidence>
<dbReference type="PANTHER" id="PTHR35176:SF6">
    <property type="entry name" value="HEME OXYGENASE HI_0854-RELATED"/>
    <property type="match status" value="1"/>
</dbReference>
<dbReference type="InterPro" id="IPR019966">
    <property type="entry name" value="F420-dep_enz_PPOX_Rv3369"/>
</dbReference>
<dbReference type="GO" id="GO:0070967">
    <property type="term" value="F:coenzyme F420 binding"/>
    <property type="evidence" value="ECO:0007669"/>
    <property type="project" value="TreeGrafter"/>
</dbReference>
<comment type="caution">
    <text evidence="3">The sequence shown here is derived from an EMBL/GenBank/DDBJ whole genome shotgun (WGS) entry which is preliminary data.</text>
</comment>
<reference evidence="3 4" key="1">
    <citation type="submission" date="2018-03" db="EMBL/GenBank/DDBJ databases">
        <title>Genomic Encyclopedia of Archaeal and Bacterial Type Strains, Phase II (KMG-II): from individual species to whole genera.</title>
        <authorList>
            <person name="Goeker M."/>
        </authorList>
    </citation>
    <scope>NUCLEOTIDE SEQUENCE [LARGE SCALE GENOMIC DNA]</scope>
    <source>
        <strain evidence="3 4">DSM 45211</strain>
    </source>
</reference>
<keyword evidence="1" id="KW-0560">Oxidoreductase</keyword>
<name>A0A2P8E976_9ACTN</name>
<protein>
    <submittedName>
        <fullName evidence="3">PPOX class probable F420-dependent enzyme</fullName>
    </submittedName>
</protein>
<dbReference type="GO" id="GO:0016627">
    <property type="term" value="F:oxidoreductase activity, acting on the CH-CH group of donors"/>
    <property type="evidence" value="ECO:0007669"/>
    <property type="project" value="TreeGrafter"/>
</dbReference>
<dbReference type="InterPro" id="IPR011576">
    <property type="entry name" value="Pyridox_Oxase_N"/>
</dbReference>
<dbReference type="EMBL" id="PYGE01000003">
    <property type="protein sequence ID" value="PSL06029.1"/>
    <property type="molecule type" value="Genomic_DNA"/>
</dbReference>
<organism evidence="3 4">
    <name type="scientific">Haloactinopolyspora alba</name>
    <dbReference type="NCBI Taxonomy" id="648780"/>
    <lineage>
        <taxon>Bacteria</taxon>
        <taxon>Bacillati</taxon>
        <taxon>Actinomycetota</taxon>
        <taxon>Actinomycetes</taxon>
        <taxon>Jiangellales</taxon>
        <taxon>Jiangellaceae</taxon>
        <taxon>Haloactinopolyspora</taxon>
    </lineage>
</organism>
<dbReference type="GO" id="GO:0005829">
    <property type="term" value="C:cytosol"/>
    <property type="evidence" value="ECO:0007669"/>
    <property type="project" value="TreeGrafter"/>
</dbReference>
<accession>A0A2P8E976</accession>
<sequence length="156" mass="17446">MSIPVDAIRVYGVPMSDVFPDAETAFGRRVRERLRDEQVIWLTTVGSSGTPRPNPVWFLWTGDAVVIYNYHSARRVPALRQHPPVSLHLNSDDSGGNVIVLTGRAEIDEQTPSAHELPEYVAKYGDAMTHISGSQEAFGRTYSVPLRVRIDRVRGF</sequence>
<dbReference type="PANTHER" id="PTHR35176">
    <property type="entry name" value="HEME OXYGENASE HI_0854-RELATED"/>
    <property type="match status" value="1"/>
</dbReference>
<keyword evidence="4" id="KW-1185">Reference proteome</keyword>
<dbReference type="InterPro" id="IPR052019">
    <property type="entry name" value="F420H2_bilvrd_red/Heme_oxyg"/>
</dbReference>
<dbReference type="SUPFAM" id="SSF50475">
    <property type="entry name" value="FMN-binding split barrel"/>
    <property type="match status" value="1"/>
</dbReference>
<dbReference type="AlphaFoldDB" id="A0A2P8E976"/>
<feature type="domain" description="Pyridoxamine 5'-phosphate oxidase N-terminal" evidence="2">
    <location>
        <begin position="29"/>
        <end position="137"/>
    </location>
</feature>